<evidence type="ECO:0000313" key="3">
    <source>
        <dbReference type="Proteomes" id="UP001381693"/>
    </source>
</evidence>
<feature type="non-terminal residue" evidence="2">
    <location>
        <position position="93"/>
    </location>
</feature>
<dbReference type="Gene3D" id="2.60.120.260">
    <property type="entry name" value="Galactose-binding domain-like"/>
    <property type="match status" value="1"/>
</dbReference>
<dbReference type="InterPro" id="IPR000421">
    <property type="entry name" value="FA58C"/>
</dbReference>
<dbReference type="InterPro" id="IPR008979">
    <property type="entry name" value="Galactose-bd-like_sf"/>
</dbReference>
<proteinExistence type="predicted"/>
<dbReference type="PROSITE" id="PS50022">
    <property type="entry name" value="FA58C_3"/>
    <property type="match status" value="1"/>
</dbReference>
<evidence type="ECO:0000313" key="2">
    <source>
        <dbReference type="EMBL" id="KAK7076071.1"/>
    </source>
</evidence>
<organism evidence="2 3">
    <name type="scientific">Halocaridina rubra</name>
    <name type="common">Hawaiian red shrimp</name>
    <dbReference type="NCBI Taxonomy" id="373956"/>
    <lineage>
        <taxon>Eukaryota</taxon>
        <taxon>Metazoa</taxon>
        <taxon>Ecdysozoa</taxon>
        <taxon>Arthropoda</taxon>
        <taxon>Crustacea</taxon>
        <taxon>Multicrustacea</taxon>
        <taxon>Malacostraca</taxon>
        <taxon>Eumalacostraca</taxon>
        <taxon>Eucarida</taxon>
        <taxon>Decapoda</taxon>
        <taxon>Pleocyemata</taxon>
        <taxon>Caridea</taxon>
        <taxon>Atyoidea</taxon>
        <taxon>Atyidae</taxon>
        <taxon>Halocaridina</taxon>
    </lineage>
</organism>
<name>A0AAN9A0T6_HALRR</name>
<dbReference type="Proteomes" id="UP001381693">
    <property type="component" value="Unassembled WGS sequence"/>
</dbReference>
<dbReference type="AlphaFoldDB" id="A0AAN9A0T6"/>
<dbReference type="SUPFAM" id="SSF49785">
    <property type="entry name" value="Galactose-binding domain-like"/>
    <property type="match status" value="1"/>
</dbReference>
<comment type="caution">
    <text evidence="2">The sequence shown here is derived from an EMBL/GenBank/DDBJ whole genome shotgun (WGS) entry which is preliminary data.</text>
</comment>
<keyword evidence="3" id="KW-1185">Reference proteome</keyword>
<gene>
    <name evidence="2" type="ORF">SK128_027081</name>
</gene>
<sequence length="93" mass="10153">MAVDGIDFAWWLVDLGENHLVKEVEVHPAGSGAHFLFFKDIEVRLGLSSVTDGNFSSWTLIDAFLGPPSSLGSVIKFALPESLCGRYVSVKRT</sequence>
<accession>A0AAN9A0T6</accession>
<feature type="domain" description="F5/8 type C" evidence="1">
    <location>
        <begin position="1"/>
        <end position="93"/>
    </location>
</feature>
<reference evidence="2 3" key="1">
    <citation type="submission" date="2023-11" db="EMBL/GenBank/DDBJ databases">
        <title>Halocaridina rubra genome assembly.</title>
        <authorList>
            <person name="Smith C."/>
        </authorList>
    </citation>
    <scope>NUCLEOTIDE SEQUENCE [LARGE SCALE GENOMIC DNA]</scope>
    <source>
        <strain evidence="2">EP-1</strain>
        <tissue evidence="2">Whole</tissue>
    </source>
</reference>
<dbReference type="EMBL" id="JAXCGZ010009880">
    <property type="protein sequence ID" value="KAK7076071.1"/>
    <property type="molecule type" value="Genomic_DNA"/>
</dbReference>
<protein>
    <recommendedName>
        <fullName evidence="1">F5/8 type C domain-containing protein</fullName>
    </recommendedName>
</protein>
<evidence type="ECO:0000259" key="1">
    <source>
        <dbReference type="PROSITE" id="PS50022"/>
    </source>
</evidence>